<accession>A0A7G8T700</accession>
<proteinExistence type="predicted"/>
<dbReference type="AlphaFoldDB" id="A0A7G8T700"/>
<dbReference type="RefSeq" id="WP_187034308.1">
    <property type="nucleotide sequence ID" value="NZ_CP060286.1"/>
</dbReference>
<name>A0A7G8T700_9FIRM</name>
<dbReference type="Proteomes" id="UP000515909">
    <property type="component" value="Chromosome"/>
</dbReference>
<evidence type="ECO:0000313" key="2">
    <source>
        <dbReference type="Proteomes" id="UP000515909"/>
    </source>
</evidence>
<dbReference type="KEGG" id="cfem:HCR03_11565"/>
<sequence length="122" mass="13973">MVAGTFKQEILKVYNNVNRRIFNTGVRQQNVEFTGNKIIILSLNTRIPALKLLDDSYSGTTEYMDHLLTQVFKKQIKTAIEQQFHLKVIAVFKDYDAASEYSGTILCLDRDVEACLNELPEL</sequence>
<evidence type="ECO:0000313" key="1">
    <source>
        <dbReference type="EMBL" id="QNK39391.1"/>
    </source>
</evidence>
<dbReference type="EMBL" id="CP060286">
    <property type="protein sequence ID" value="QNK39391.1"/>
    <property type="molecule type" value="Genomic_DNA"/>
</dbReference>
<gene>
    <name evidence="1" type="ORF">HCR03_11565</name>
</gene>
<organism evidence="1 2">
    <name type="scientific">Caproicibacter fermentans</name>
    <dbReference type="NCBI Taxonomy" id="2576756"/>
    <lineage>
        <taxon>Bacteria</taxon>
        <taxon>Bacillati</taxon>
        <taxon>Bacillota</taxon>
        <taxon>Clostridia</taxon>
        <taxon>Eubacteriales</taxon>
        <taxon>Acutalibacteraceae</taxon>
        <taxon>Caproicibacter</taxon>
    </lineage>
</organism>
<reference evidence="1 2" key="1">
    <citation type="submission" date="2020-08" db="EMBL/GenBank/DDBJ databases">
        <title>The isolate Caproiciproducens sp. 7D4C2 produces n-caproate at mildly acidic conditions from hexoses: genome and rBOX comparison with related strains and chain-elongating bacteria.</title>
        <authorList>
            <person name="Esquivel-Elizondo S."/>
            <person name="Bagci C."/>
            <person name="Temovska M."/>
            <person name="Jeon B.S."/>
            <person name="Bessarab I."/>
            <person name="Williams R.B.H."/>
            <person name="Huson D.H."/>
            <person name="Angenent L.T."/>
        </authorList>
    </citation>
    <scope>NUCLEOTIDE SEQUENCE [LARGE SCALE GENOMIC DNA]</scope>
    <source>
        <strain evidence="1 2">7D4C2</strain>
    </source>
</reference>
<protein>
    <submittedName>
        <fullName evidence="1">DUF2294 family protein</fullName>
    </submittedName>
</protein>